<keyword evidence="3" id="KW-1185">Reference proteome</keyword>
<gene>
    <name evidence="2" type="ORF">MG293_005055</name>
</gene>
<evidence type="ECO:0000313" key="3">
    <source>
        <dbReference type="Proteomes" id="UP001214576"/>
    </source>
</evidence>
<feature type="compositionally biased region" description="Polar residues" evidence="1">
    <location>
        <begin position="115"/>
        <end position="137"/>
    </location>
</feature>
<feature type="region of interest" description="Disordered" evidence="1">
    <location>
        <begin position="154"/>
        <end position="180"/>
    </location>
</feature>
<dbReference type="EMBL" id="JAKZEL010000004">
    <property type="protein sequence ID" value="KAI4544789.1"/>
    <property type="molecule type" value="Genomic_DNA"/>
</dbReference>
<feature type="region of interest" description="Disordered" evidence="1">
    <location>
        <begin position="94"/>
        <end position="137"/>
    </location>
</feature>
<organism evidence="2 3">
    <name type="scientific">Ovis ammon polii</name>
    <dbReference type="NCBI Taxonomy" id="230172"/>
    <lineage>
        <taxon>Eukaryota</taxon>
        <taxon>Metazoa</taxon>
        <taxon>Chordata</taxon>
        <taxon>Craniata</taxon>
        <taxon>Vertebrata</taxon>
        <taxon>Euteleostomi</taxon>
        <taxon>Mammalia</taxon>
        <taxon>Eutheria</taxon>
        <taxon>Laurasiatheria</taxon>
        <taxon>Artiodactyla</taxon>
        <taxon>Ruminantia</taxon>
        <taxon>Pecora</taxon>
        <taxon>Bovidae</taxon>
        <taxon>Caprinae</taxon>
        <taxon>Ovis</taxon>
    </lineage>
</organism>
<proteinExistence type="predicted"/>
<dbReference type="Proteomes" id="UP001214576">
    <property type="component" value="Unassembled WGS sequence"/>
</dbReference>
<name>A0AAD4UJ97_OVIAM</name>
<evidence type="ECO:0000313" key="2">
    <source>
        <dbReference type="EMBL" id="KAI4544789.1"/>
    </source>
</evidence>
<feature type="compositionally biased region" description="Basic residues" evidence="1">
    <location>
        <begin position="38"/>
        <end position="49"/>
    </location>
</feature>
<feature type="region of interest" description="Disordered" evidence="1">
    <location>
        <begin position="19"/>
        <end position="49"/>
    </location>
</feature>
<evidence type="ECO:0000256" key="1">
    <source>
        <dbReference type="SAM" id="MobiDB-lite"/>
    </source>
</evidence>
<protein>
    <submittedName>
        <fullName evidence="2">Uncharacterized protein</fullName>
    </submittedName>
</protein>
<comment type="caution">
    <text evidence="2">The sequence shown here is derived from an EMBL/GenBank/DDBJ whole genome shotgun (WGS) entry which is preliminary data.</text>
</comment>
<dbReference type="AlphaFoldDB" id="A0AAD4UJ97"/>
<reference evidence="2" key="1">
    <citation type="submission" date="2022-03" db="EMBL/GenBank/DDBJ databases">
        <title>Genomic analyses of argali, domestic sheep and their hybrids provide insights into chromosomal evolution, heterosis and genetic basis of agronomic traits.</title>
        <authorList>
            <person name="Li M."/>
        </authorList>
    </citation>
    <scope>NUCLEOTIDE SEQUENCE</scope>
    <source>
        <strain evidence="2">CAU-MHL-2022a</strain>
        <tissue evidence="2">Skin</tissue>
    </source>
</reference>
<sequence>MIDSYSVKAQMRLTEIYHNRTRHRQSDRKDVLQTNRKNAPKTGKRTNRMRSRFTEGTGRSATEHAEGFSHTLIRSTLRKARRRLHTSGWRNQKVTKCPAEPAGGAWTLSPPLSPGQFSNPPQSISQGNPTTPNTENTMLVRGPRLLIRKLGTITASATAGREEERRHKAKRMASDEPLIP</sequence>
<accession>A0AAD4UJ97</accession>